<protein>
    <submittedName>
        <fullName evidence="1">Uncharacterized protein</fullName>
    </submittedName>
</protein>
<name>A0A2T8KLN1_9POAL</name>
<proteinExistence type="predicted"/>
<gene>
    <name evidence="1" type="ORF">PAHAL_3G467300</name>
</gene>
<dbReference type="Proteomes" id="UP000243499">
    <property type="component" value="Chromosome 3"/>
</dbReference>
<sequence length="55" mass="5856">MVWDWRLEEDGEVLDSSSARWSPTASISISASAVVERTESMAAGPGPTSWATEAS</sequence>
<evidence type="ECO:0000313" key="1">
    <source>
        <dbReference type="EMBL" id="PVH63076.1"/>
    </source>
</evidence>
<dbReference type="EMBL" id="CM008048">
    <property type="protein sequence ID" value="PVH63076.1"/>
    <property type="molecule type" value="Genomic_DNA"/>
</dbReference>
<reference evidence="1" key="1">
    <citation type="submission" date="2018-04" db="EMBL/GenBank/DDBJ databases">
        <title>WGS assembly of Panicum hallii.</title>
        <authorList>
            <person name="Lovell J."/>
            <person name="Jenkins J."/>
            <person name="Lowry D."/>
            <person name="Mamidi S."/>
            <person name="Sreedasyam A."/>
            <person name="Weng X."/>
            <person name="Barry K."/>
            <person name="Bonette J."/>
            <person name="Campitelli B."/>
            <person name="Daum C."/>
            <person name="Gordon S."/>
            <person name="Gould B."/>
            <person name="Lipzen A."/>
            <person name="Macqueen A."/>
            <person name="Palacio-Mejia J."/>
            <person name="Plott C."/>
            <person name="Shakirov E."/>
            <person name="Shu S."/>
            <person name="Yoshinaga Y."/>
            <person name="Zane M."/>
            <person name="Rokhsar D."/>
            <person name="Grimwood J."/>
            <person name="Schmutz J."/>
            <person name="Juenger T."/>
        </authorList>
    </citation>
    <scope>NUCLEOTIDE SEQUENCE [LARGE SCALE GENOMIC DNA]</scope>
    <source>
        <strain evidence="1">FIL2</strain>
    </source>
</reference>
<organism evidence="1">
    <name type="scientific">Panicum hallii</name>
    <dbReference type="NCBI Taxonomy" id="206008"/>
    <lineage>
        <taxon>Eukaryota</taxon>
        <taxon>Viridiplantae</taxon>
        <taxon>Streptophyta</taxon>
        <taxon>Embryophyta</taxon>
        <taxon>Tracheophyta</taxon>
        <taxon>Spermatophyta</taxon>
        <taxon>Magnoliopsida</taxon>
        <taxon>Liliopsida</taxon>
        <taxon>Poales</taxon>
        <taxon>Poaceae</taxon>
        <taxon>PACMAD clade</taxon>
        <taxon>Panicoideae</taxon>
        <taxon>Panicodae</taxon>
        <taxon>Paniceae</taxon>
        <taxon>Panicinae</taxon>
        <taxon>Panicum</taxon>
        <taxon>Panicum sect. Panicum</taxon>
    </lineage>
</organism>
<accession>A0A2T8KLN1</accession>
<dbReference type="Gramene" id="PVH63076">
    <property type="protein sequence ID" value="PVH63076"/>
    <property type="gene ID" value="PAHAL_3G467300"/>
</dbReference>
<dbReference type="AlphaFoldDB" id="A0A2T8KLN1"/>